<dbReference type="GO" id="GO:0005829">
    <property type="term" value="C:cytosol"/>
    <property type="evidence" value="ECO:0007669"/>
    <property type="project" value="TreeGrafter"/>
</dbReference>
<dbReference type="NCBIfam" id="TIGR00082">
    <property type="entry name" value="rbfA"/>
    <property type="match status" value="1"/>
</dbReference>
<dbReference type="GO" id="GO:0043024">
    <property type="term" value="F:ribosomal small subunit binding"/>
    <property type="evidence" value="ECO:0007669"/>
    <property type="project" value="TreeGrafter"/>
</dbReference>
<sequence>MANQKVQARKESLILRELTLILNREMDNEILKAVSISEVRLTNDSEMAKIYYTFLAFNSEIDQESVAEQLELNHKKIRMNLARKIQVRAVPELQFIYDTSLDNANKIEKILKDLK</sequence>
<evidence type="ECO:0000313" key="4">
    <source>
        <dbReference type="Proteomes" id="UP000233419"/>
    </source>
</evidence>
<dbReference type="GO" id="GO:0030490">
    <property type="term" value="P:maturation of SSU-rRNA"/>
    <property type="evidence" value="ECO:0007669"/>
    <property type="project" value="UniProtKB-UniRule"/>
</dbReference>
<dbReference type="OrthoDB" id="384689at2"/>
<dbReference type="InterPro" id="IPR000238">
    <property type="entry name" value="RbfA"/>
</dbReference>
<comment type="function">
    <text evidence="2">One of several proteins that assist in the late maturation steps of the functional core of the 30S ribosomal subunit. Associates with free 30S ribosomal subunits (but not with 30S subunits that are part of 70S ribosomes or polysomes). Required for efficient processing of 16S rRNA. May interact with the 5'-terminal helix region of 16S rRNA.</text>
</comment>
<dbReference type="PANTHER" id="PTHR33515:SF1">
    <property type="entry name" value="RIBOSOME-BINDING FACTOR A, CHLOROPLASTIC-RELATED"/>
    <property type="match status" value="1"/>
</dbReference>
<dbReference type="SUPFAM" id="SSF89919">
    <property type="entry name" value="Ribosome-binding factor A, RbfA"/>
    <property type="match status" value="1"/>
</dbReference>
<dbReference type="InterPro" id="IPR020053">
    <property type="entry name" value="Ribosome-bd_factorA_CS"/>
</dbReference>
<dbReference type="KEGG" id="msyr:CXP39_01715"/>
<keyword evidence="4" id="KW-1185">Reference proteome</keyword>
<dbReference type="RefSeq" id="WP_027048135.1">
    <property type="nucleotide sequence ID" value="NZ_CP025257.1"/>
</dbReference>
<comment type="similarity">
    <text evidence="2">Belongs to the RbfA family.</text>
</comment>
<keyword evidence="2" id="KW-0963">Cytoplasm</keyword>
<evidence type="ECO:0000313" key="3">
    <source>
        <dbReference type="EMBL" id="AUF83509.1"/>
    </source>
</evidence>
<dbReference type="PROSITE" id="PS01319">
    <property type="entry name" value="RBFA"/>
    <property type="match status" value="1"/>
</dbReference>
<reference evidence="3 4" key="1">
    <citation type="submission" date="2017-12" db="EMBL/GenBank/DDBJ databases">
        <title>Mesoplasma syrphidae YJS, Complete Genome.</title>
        <authorList>
            <person name="Knight T.F."/>
            <person name="Citino T."/>
            <person name="Rubinstein R."/>
            <person name="Neuschaefer Z."/>
        </authorList>
    </citation>
    <scope>NUCLEOTIDE SEQUENCE [LARGE SCALE GENOMIC DNA]</scope>
    <source>
        <strain evidence="3 4">YJS</strain>
    </source>
</reference>
<dbReference type="Proteomes" id="UP000233419">
    <property type="component" value="Chromosome"/>
</dbReference>
<dbReference type="EMBL" id="CP025257">
    <property type="protein sequence ID" value="AUF83509.1"/>
    <property type="molecule type" value="Genomic_DNA"/>
</dbReference>
<dbReference type="Gene3D" id="3.30.300.20">
    <property type="match status" value="1"/>
</dbReference>
<keyword evidence="1 2" id="KW-0690">Ribosome biogenesis</keyword>
<evidence type="ECO:0000256" key="1">
    <source>
        <dbReference type="ARBA" id="ARBA00022517"/>
    </source>
</evidence>
<proteinExistence type="inferred from homology"/>
<protein>
    <recommendedName>
        <fullName evidence="2">Ribosome-binding factor A</fullName>
    </recommendedName>
</protein>
<organism evidence="3 4">
    <name type="scientific">Mesoplasma syrphidae</name>
    <dbReference type="NCBI Taxonomy" id="225999"/>
    <lineage>
        <taxon>Bacteria</taxon>
        <taxon>Bacillati</taxon>
        <taxon>Mycoplasmatota</taxon>
        <taxon>Mollicutes</taxon>
        <taxon>Entomoplasmatales</taxon>
        <taxon>Entomoplasmataceae</taxon>
        <taxon>Mesoplasma</taxon>
    </lineage>
</organism>
<comment type="subunit">
    <text evidence="2">Monomer. Binds 30S ribosomal subunits, but not 50S ribosomal subunits or 70S ribosomes.</text>
</comment>
<evidence type="ECO:0000256" key="2">
    <source>
        <dbReference type="HAMAP-Rule" id="MF_00003"/>
    </source>
</evidence>
<dbReference type="Pfam" id="PF02033">
    <property type="entry name" value="RBFA"/>
    <property type="match status" value="1"/>
</dbReference>
<accession>A0A2K9C208</accession>
<dbReference type="HAMAP" id="MF_00003">
    <property type="entry name" value="RbfA"/>
    <property type="match status" value="1"/>
</dbReference>
<dbReference type="InterPro" id="IPR015946">
    <property type="entry name" value="KH_dom-like_a/b"/>
</dbReference>
<dbReference type="AlphaFoldDB" id="A0A2K9C208"/>
<name>A0A2K9C208_9MOLU</name>
<dbReference type="PANTHER" id="PTHR33515">
    <property type="entry name" value="RIBOSOME-BINDING FACTOR A, CHLOROPLASTIC-RELATED"/>
    <property type="match status" value="1"/>
</dbReference>
<comment type="subcellular location">
    <subcellularLocation>
        <location evidence="2">Cytoplasm</location>
    </subcellularLocation>
</comment>
<dbReference type="InterPro" id="IPR023799">
    <property type="entry name" value="RbfA_dom_sf"/>
</dbReference>
<gene>
    <name evidence="2 3" type="primary">rbfA</name>
    <name evidence="3" type="ORF">CXP39_01715</name>
</gene>